<evidence type="ECO:0000313" key="12">
    <source>
        <dbReference type="Proteomes" id="UP000095541"/>
    </source>
</evidence>
<evidence type="ECO:0000313" key="14">
    <source>
        <dbReference type="Proteomes" id="UP000284785"/>
    </source>
</evidence>
<dbReference type="PATRIC" id="fig|818.23.peg.4796"/>
<protein>
    <recommendedName>
        <fullName evidence="19">ABC-2 family transporter protein</fullName>
    </recommendedName>
</protein>
<feature type="transmembrane region" description="Helical" evidence="1">
    <location>
        <begin position="194"/>
        <end position="214"/>
    </location>
</feature>
<dbReference type="GeneID" id="60924797"/>
<evidence type="ECO:0000313" key="9">
    <source>
        <dbReference type="EMBL" id="RHL63686.1"/>
    </source>
</evidence>
<dbReference type="Proteomes" id="UP000488521">
    <property type="component" value="Unassembled WGS sequence"/>
</dbReference>
<dbReference type="Proteomes" id="UP000095541">
    <property type="component" value="Unassembled WGS sequence"/>
</dbReference>
<dbReference type="EMBL" id="JAQNVG010000003">
    <property type="protein sequence ID" value="MDC2234596.1"/>
    <property type="molecule type" value="Genomic_DNA"/>
</dbReference>
<evidence type="ECO:0000313" key="15">
    <source>
        <dbReference type="Proteomes" id="UP000436858"/>
    </source>
</evidence>
<evidence type="ECO:0000313" key="11">
    <source>
        <dbReference type="EMBL" id="UYU89199.1"/>
    </source>
</evidence>
<dbReference type="Proteomes" id="UP001162960">
    <property type="component" value="Chromosome"/>
</dbReference>
<dbReference type="EMBL" id="WCRS01000004">
    <property type="protein sequence ID" value="KAB4475469.1"/>
    <property type="molecule type" value="Genomic_DNA"/>
</dbReference>
<dbReference type="Proteomes" id="UP000440614">
    <property type="component" value="Unassembled WGS sequence"/>
</dbReference>
<reference evidence="13 14" key="2">
    <citation type="submission" date="2018-08" db="EMBL/GenBank/DDBJ databases">
        <title>A genome reference for cultivated species of the human gut microbiota.</title>
        <authorList>
            <person name="Zou Y."/>
            <person name="Xue W."/>
            <person name="Luo G."/>
        </authorList>
    </citation>
    <scope>NUCLEOTIDE SEQUENCE [LARGE SCALE GENOMIC DNA]</scope>
    <source>
        <strain evidence="9 13">AF37-12</strain>
        <strain evidence="8 14">AM30-26</strain>
    </source>
</reference>
<dbReference type="RefSeq" id="WP_008762573.1">
    <property type="nucleotide sequence ID" value="NZ_BAABXH010000002.1"/>
</dbReference>
<evidence type="ECO:0000313" key="7">
    <source>
        <dbReference type="EMBL" id="MDC2234596.1"/>
    </source>
</evidence>
<feature type="transmembrane region" description="Helical" evidence="1">
    <location>
        <begin position="142"/>
        <end position="161"/>
    </location>
</feature>
<organism evidence="4 17">
    <name type="scientific">Bacteroides thetaiotaomicron</name>
    <dbReference type="NCBI Taxonomy" id="818"/>
    <lineage>
        <taxon>Bacteria</taxon>
        <taxon>Pseudomonadati</taxon>
        <taxon>Bacteroidota</taxon>
        <taxon>Bacteroidia</taxon>
        <taxon>Bacteroidales</taxon>
        <taxon>Bacteroidaceae</taxon>
        <taxon>Bacteroides</taxon>
    </lineage>
</organism>
<evidence type="ECO:0000256" key="1">
    <source>
        <dbReference type="SAM" id="Phobius"/>
    </source>
</evidence>
<feature type="transmembrane region" description="Helical" evidence="1">
    <location>
        <begin position="99"/>
        <end position="122"/>
    </location>
</feature>
<dbReference type="EMBL" id="JAHYQA010000013">
    <property type="protein sequence ID" value="MCE9239390.1"/>
    <property type="molecule type" value="Genomic_DNA"/>
</dbReference>
<evidence type="ECO:0000313" key="8">
    <source>
        <dbReference type="EMBL" id="RHD90875.1"/>
    </source>
</evidence>
<proteinExistence type="predicted"/>
<evidence type="ECO:0000313" key="3">
    <source>
        <dbReference type="EMBL" id="KAB4314215.1"/>
    </source>
</evidence>
<dbReference type="EMBL" id="QSJP01000002">
    <property type="protein sequence ID" value="RHD90875.1"/>
    <property type="molecule type" value="Genomic_DNA"/>
</dbReference>
<dbReference type="AlphaFoldDB" id="A0A0P0FS07"/>
<dbReference type="KEGG" id="btho:Btheta7330_04659"/>
<dbReference type="EMBL" id="WCRY01000012">
    <property type="protein sequence ID" value="KAB4481305.1"/>
    <property type="molecule type" value="Genomic_DNA"/>
</dbReference>
<accession>C6IPM3</accession>
<evidence type="ECO:0000313" key="17">
    <source>
        <dbReference type="Proteomes" id="UP000488521"/>
    </source>
</evidence>
<evidence type="ECO:0000313" key="4">
    <source>
        <dbReference type="EMBL" id="KAB4475469.1"/>
    </source>
</evidence>
<dbReference type="Proteomes" id="UP001156218">
    <property type="component" value="Chromosome"/>
</dbReference>
<reference evidence="7" key="6">
    <citation type="submission" date="2022-10" db="EMBL/GenBank/DDBJ databases">
        <title>Human gut microbiome strain richness.</title>
        <authorList>
            <person name="Chen-Liaw A."/>
        </authorList>
    </citation>
    <scope>NUCLEOTIDE SEQUENCE</scope>
    <source>
        <strain evidence="7">1001283st1_A3_1001283B150304_161114</strain>
    </source>
</reference>
<gene>
    <name evidence="9" type="ORF">DW011_03535</name>
    <name evidence="8" type="ORF">DW780_02615</name>
    <name evidence="2" type="ORF">ERS852557_03588</name>
    <name evidence="4" type="ORF">GAN59_08345</name>
    <name evidence="5" type="ORF">GAN91_13565</name>
    <name evidence="3" type="ORF">GAO51_07570</name>
    <name evidence="6" type="ORF">K0H07_19800</name>
    <name evidence="10" type="ORF">KQP68_06570</name>
    <name evidence="11" type="ORF">KQP74_14695</name>
    <name evidence="7" type="ORF">PO127_02385</name>
</gene>
<feature type="transmembrane region" description="Helical" evidence="1">
    <location>
        <begin position="55"/>
        <end position="78"/>
    </location>
</feature>
<reference evidence="2 12" key="1">
    <citation type="submission" date="2015-09" db="EMBL/GenBank/DDBJ databases">
        <authorList>
            <consortium name="Pathogen Informatics"/>
        </authorList>
    </citation>
    <scope>NUCLEOTIDE SEQUENCE [LARGE SCALE GENOMIC DNA]</scope>
    <source>
        <strain evidence="2 12">2789STDY5834945</strain>
    </source>
</reference>
<reference evidence="10 18" key="4">
    <citation type="submission" date="2021-06" db="EMBL/GenBank/DDBJ databases">
        <title>Interrogation of the integrated mobile genetic elements in gut-associated Bacteroides with a consensus prediction approach.</title>
        <authorList>
            <person name="Campbell D.E."/>
            <person name="Leigh J.R."/>
            <person name="Kim T."/>
            <person name="England W."/>
            <person name="Whitaker R.J."/>
            <person name="Degnan P.H."/>
        </authorList>
    </citation>
    <scope>NUCLEOTIDE SEQUENCE</scope>
    <source>
        <strain evidence="11">VPI-3443</strain>
        <strain evidence="10 18">WAL8669</strain>
    </source>
</reference>
<feature type="transmembrane region" description="Helical" evidence="1">
    <location>
        <begin position="168"/>
        <end position="188"/>
    </location>
</feature>
<dbReference type="EMBL" id="WCSY01000006">
    <property type="protein sequence ID" value="KAB4314215.1"/>
    <property type="molecule type" value="Genomic_DNA"/>
</dbReference>
<evidence type="ECO:0008006" key="19">
    <source>
        <dbReference type="Google" id="ProtNLM"/>
    </source>
</evidence>
<dbReference type="Proteomes" id="UP000436858">
    <property type="component" value="Unassembled WGS sequence"/>
</dbReference>
<dbReference type="Proteomes" id="UP000283616">
    <property type="component" value="Unassembled WGS sequence"/>
</dbReference>
<dbReference type="EMBL" id="CP083680">
    <property type="protein sequence ID" value="UYU67935.1"/>
    <property type="molecule type" value="Genomic_DNA"/>
</dbReference>
<evidence type="ECO:0000313" key="13">
    <source>
        <dbReference type="Proteomes" id="UP000283616"/>
    </source>
</evidence>
<feature type="transmembrane region" description="Helical" evidence="1">
    <location>
        <begin position="12"/>
        <end position="35"/>
    </location>
</feature>
<dbReference type="Proteomes" id="UP001200544">
    <property type="component" value="Unassembled WGS sequence"/>
</dbReference>
<evidence type="ECO:0000313" key="16">
    <source>
        <dbReference type="Proteomes" id="UP000440614"/>
    </source>
</evidence>
<dbReference type="EMBL" id="QROV01000003">
    <property type="protein sequence ID" value="RHL63686.1"/>
    <property type="molecule type" value="Genomic_DNA"/>
</dbReference>
<reference evidence="6" key="5">
    <citation type="submission" date="2021-07" db="EMBL/GenBank/DDBJ databases">
        <title>Comparative genomics of Bacteroides fragilis group isolates reveals species-dependent resistance mechanisms and validates clinical tools for resistance prediction.</title>
        <authorList>
            <person name="Wallace M.J."/>
            <person name="Jean S."/>
            <person name="Wallace M.A."/>
            <person name="Carey-Ann B.D."/>
            <person name="Dantas G."/>
        </authorList>
    </citation>
    <scope>NUCLEOTIDE SEQUENCE</scope>
    <source>
        <strain evidence="6">BJH_160</strain>
    </source>
</reference>
<dbReference type="EMBL" id="CP083685">
    <property type="protein sequence ID" value="UYU89199.1"/>
    <property type="molecule type" value="Genomic_DNA"/>
</dbReference>
<evidence type="ECO:0000313" key="18">
    <source>
        <dbReference type="Proteomes" id="UP001156218"/>
    </source>
</evidence>
<keyword evidence="1" id="KW-0472">Membrane</keyword>
<dbReference type="EMBL" id="CZBI01000005">
    <property type="protein sequence ID" value="CUQ32432.1"/>
    <property type="molecule type" value="Genomic_DNA"/>
</dbReference>
<accession>A0A0P0FS07</accession>
<name>A0A0P0FS07_BACT4</name>
<evidence type="ECO:0000313" key="6">
    <source>
        <dbReference type="EMBL" id="MCE9239390.1"/>
    </source>
</evidence>
<dbReference type="Proteomes" id="UP000284785">
    <property type="component" value="Unassembled WGS sequence"/>
</dbReference>
<reference evidence="15 16" key="3">
    <citation type="journal article" date="2019" name="Nat. Med.">
        <title>A library of human gut bacterial isolates paired with longitudinal multiomics data enables mechanistic microbiome research.</title>
        <authorList>
            <person name="Poyet M."/>
            <person name="Groussin M."/>
            <person name="Gibbons S.M."/>
            <person name="Avila-Pacheco J."/>
            <person name="Jiang X."/>
            <person name="Kearney S.M."/>
            <person name="Perrotta A.R."/>
            <person name="Berdy B."/>
            <person name="Zhao S."/>
            <person name="Lieberman T.D."/>
            <person name="Swanson P.K."/>
            <person name="Smith M."/>
            <person name="Roesemann S."/>
            <person name="Alexander J.E."/>
            <person name="Rich S.A."/>
            <person name="Livny J."/>
            <person name="Vlamakis H."/>
            <person name="Clish C."/>
            <person name="Bullock K."/>
            <person name="Deik A."/>
            <person name="Scott J."/>
            <person name="Pierce K.A."/>
            <person name="Xavier R.J."/>
            <person name="Alm E.J."/>
        </authorList>
    </citation>
    <scope>NUCLEOTIDE SEQUENCE [LARGE SCALE GENOMIC DNA]</scope>
    <source>
        <strain evidence="4 17">BIOML-A156</strain>
        <strain evidence="5 15">BIOML-A162</strain>
        <strain evidence="3 16">BIOML-A188</strain>
    </source>
</reference>
<dbReference type="OMA" id="VQFVPEM"/>
<dbReference type="Proteomes" id="UP001217776">
    <property type="component" value="Unassembled WGS sequence"/>
</dbReference>
<keyword evidence="1" id="KW-1133">Transmembrane helix</keyword>
<keyword evidence="1" id="KW-0812">Transmembrane</keyword>
<evidence type="ECO:0000313" key="10">
    <source>
        <dbReference type="EMBL" id="UYU67935.1"/>
    </source>
</evidence>
<evidence type="ECO:0000313" key="2">
    <source>
        <dbReference type="EMBL" id="CUQ32432.1"/>
    </source>
</evidence>
<sequence>MYAIFYKEWIKTRWYFLLAVVTTLGFTGYCMLRINRVIEMKGAAHVWEVMMQRDAIFIDMLQYIPLIAGVLMAIVQFVPEMQRKCLKLTLHLPYPELKMTGNMLFSGLVLLLVCFASNFLLMEVYLSGVLAHELKNHILLTALTWYLAGISGYLLIAWICLEPAWKRRIINLIIAVLLLRIFFLSPTPEAYNKFLPYLLVYTLLTASFSWLSIVRFKAGKQD</sequence>
<evidence type="ECO:0000313" key="5">
    <source>
        <dbReference type="EMBL" id="KAB4481305.1"/>
    </source>
</evidence>